<dbReference type="Proteomes" id="UP000289152">
    <property type="component" value="Unassembled WGS sequence"/>
</dbReference>
<evidence type="ECO:0000313" key="2">
    <source>
        <dbReference type="EMBL" id="RXK41868.1"/>
    </source>
</evidence>
<dbReference type="VEuPathDB" id="FungiDB:TREMEDRAFT_65780"/>
<dbReference type="InParanoid" id="A0A4Q1BUZ2"/>
<gene>
    <name evidence="2" type="ORF">M231_00867</name>
</gene>
<dbReference type="AlphaFoldDB" id="A0A4Q1BUZ2"/>
<accession>A0A4Q1BUZ2</accession>
<comment type="caution">
    <text evidence="2">The sequence shown here is derived from an EMBL/GenBank/DDBJ whole genome shotgun (WGS) entry which is preliminary data.</text>
</comment>
<proteinExistence type="predicted"/>
<keyword evidence="3" id="KW-1185">Reference proteome</keyword>
<evidence type="ECO:0000313" key="3">
    <source>
        <dbReference type="Proteomes" id="UP000289152"/>
    </source>
</evidence>
<name>A0A4Q1BUZ2_TREME</name>
<organism evidence="2 3">
    <name type="scientific">Tremella mesenterica</name>
    <name type="common">Jelly fungus</name>
    <dbReference type="NCBI Taxonomy" id="5217"/>
    <lineage>
        <taxon>Eukaryota</taxon>
        <taxon>Fungi</taxon>
        <taxon>Dikarya</taxon>
        <taxon>Basidiomycota</taxon>
        <taxon>Agaricomycotina</taxon>
        <taxon>Tremellomycetes</taxon>
        <taxon>Tremellales</taxon>
        <taxon>Tremellaceae</taxon>
        <taxon>Tremella</taxon>
    </lineage>
</organism>
<sequence>MSVPTPPQSPISLSDLLQSIRSSYSALTPAASNLISSYFSAPSGPDLQESSKQIDADRIALNNEVQRHTNRTSLIDDWRTHGLSSWESLSQEVPDLPHASNLGDGWTEEQKTFWQACVRRRKGLRSAMTQLTDLEGRIMGISGINEGAVGSAFGPNVEVNGKGLASFTSYDPFLPEEDEQLDDNQGTYDEDTIGSRGG</sequence>
<reference evidence="2 3" key="1">
    <citation type="submission" date="2016-06" db="EMBL/GenBank/DDBJ databases">
        <title>Evolution of pathogenesis and genome organization in the Tremellales.</title>
        <authorList>
            <person name="Cuomo C."/>
            <person name="Litvintseva A."/>
            <person name="Heitman J."/>
            <person name="Chen Y."/>
            <person name="Sun S."/>
            <person name="Springer D."/>
            <person name="Dromer F."/>
            <person name="Young S."/>
            <person name="Zeng Q."/>
            <person name="Chapman S."/>
            <person name="Gujja S."/>
            <person name="Saif S."/>
            <person name="Birren B."/>
        </authorList>
    </citation>
    <scope>NUCLEOTIDE SEQUENCE [LARGE SCALE GENOMIC DNA]</scope>
    <source>
        <strain evidence="2 3">ATCC 28783</strain>
    </source>
</reference>
<dbReference type="EMBL" id="SDIL01000005">
    <property type="protein sequence ID" value="RXK41868.1"/>
    <property type="molecule type" value="Genomic_DNA"/>
</dbReference>
<feature type="compositionally biased region" description="Acidic residues" evidence="1">
    <location>
        <begin position="174"/>
        <end position="192"/>
    </location>
</feature>
<feature type="region of interest" description="Disordered" evidence="1">
    <location>
        <begin position="170"/>
        <end position="198"/>
    </location>
</feature>
<protein>
    <submittedName>
        <fullName evidence="2">Uncharacterized protein</fullName>
    </submittedName>
</protein>
<evidence type="ECO:0000256" key="1">
    <source>
        <dbReference type="SAM" id="MobiDB-lite"/>
    </source>
</evidence>